<comment type="caution">
    <text evidence="8">The sequence shown here is derived from an EMBL/GenBank/DDBJ whole genome shotgun (WGS) entry which is preliminary data.</text>
</comment>
<dbReference type="InterPro" id="IPR011765">
    <property type="entry name" value="Pept_M16_N"/>
</dbReference>
<dbReference type="Pfam" id="PF00675">
    <property type="entry name" value="Peptidase_M16"/>
    <property type="match status" value="1"/>
</dbReference>
<dbReference type="SUPFAM" id="SSF63411">
    <property type="entry name" value="LuxS/MPP-like metallohydrolase"/>
    <property type="match status" value="4"/>
</dbReference>
<dbReference type="Gene3D" id="3.30.830.10">
    <property type="entry name" value="Metalloenzyme, LuxS/M16 peptidase-like"/>
    <property type="match status" value="4"/>
</dbReference>
<feature type="domain" description="Peptidase M16 C-terminal" evidence="7">
    <location>
        <begin position="689"/>
        <end position="862"/>
    </location>
</feature>
<proteinExistence type="inferred from homology"/>
<feature type="domain" description="Peptidase M16 N-terminal" evidence="6">
    <location>
        <begin position="50"/>
        <end position="171"/>
    </location>
</feature>
<evidence type="ECO:0000313" key="8">
    <source>
        <dbReference type="EMBL" id="MFD0761310.1"/>
    </source>
</evidence>
<evidence type="ECO:0000256" key="4">
    <source>
        <dbReference type="ARBA" id="ARBA00022833"/>
    </source>
</evidence>
<feature type="domain" description="Peptidase M16 C-terminal" evidence="7">
    <location>
        <begin position="209"/>
        <end position="393"/>
    </location>
</feature>
<reference evidence="9" key="1">
    <citation type="journal article" date="2019" name="Int. J. Syst. Evol. Microbiol.">
        <title>The Global Catalogue of Microorganisms (GCM) 10K type strain sequencing project: providing services to taxonomists for standard genome sequencing and annotation.</title>
        <authorList>
            <consortium name="The Broad Institute Genomics Platform"/>
            <consortium name="The Broad Institute Genome Sequencing Center for Infectious Disease"/>
            <person name="Wu L."/>
            <person name="Ma J."/>
        </authorList>
    </citation>
    <scope>NUCLEOTIDE SEQUENCE [LARGE SCALE GENOMIC DNA]</scope>
    <source>
        <strain evidence="9">CCUG 60022</strain>
    </source>
</reference>
<gene>
    <name evidence="8" type="ORF">ACFQZW_04390</name>
</gene>
<keyword evidence="9" id="KW-1185">Reference proteome</keyword>
<organism evidence="8 9">
    <name type="scientific">Lutibacter aestuarii</name>
    <dbReference type="NCBI Taxonomy" id="861111"/>
    <lineage>
        <taxon>Bacteria</taxon>
        <taxon>Pseudomonadati</taxon>
        <taxon>Bacteroidota</taxon>
        <taxon>Flavobacteriia</taxon>
        <taxon>Flavobacteriales</taxon>
        <taxon>Flavobacteriaceae</taxon>
        <taxon>Lutibacter</taxon>
    </lineage>
</organism>
<dbReference type="PANTHER" id="PTHR43690">
    <property type="entry name" value="NARDILYSIN"/>
    <property type="match status" value="1"/>
</dbReference>
<keyword evidence="5" id="KW-0482">Metalloprotease</keyword>
<dbReference type="InterPro" id="IPR011249">
    <property type="entry name" value="Metalloenz_LuxS/M16"/>
</dbReference>
<evidence type="ECO:0000259" key="6">
    <source>
        <dbReference type="Pfam" id="PF00675"/>
    </source>
</evidence>
<name>A0ABW2Z4H2_9FLAO</name>
<dbReference type="EMBL" id="JBHTIC010000005">
    <property type="protein sequence ID" value="MFD0761310.1"/>
    <property type="molecule type" value="Genomic_DNA"/>
</dbReference>
<dbReference type="RefSeq" id="WP_386781553.1">
    <property type="nucleotide sequence ID" value="NZ_JBHTIC010000005.1"/>
</dbReference>
<dbReference type="InterPro" id="IPR050626">
    <property type="entry name" value="Peptidase_M16"/>
</dbReference>
<keyword evidence="3" id="KW-0378">Hydrolase</keyword>
<evidence type="ECO:0000259" key="7">
    <source>
        <dbReference type="Pfam" id="PF05193"/>
    </source>
</evidence>
<dbReference type="Proteomes" id="UP001597032">
    <property type="component" value="Unassembled WGS sequence"/>
</dbReference>
<sequence length="942" mass="107493">MRNTYLITFILLFISVYTFGQKIIPLNQRIPLDKSVLIDTLDNGLTYYIKENKEPQQRAELYLVVKAGSLQETENQQGLAHFTEHMAFNGTKNFPKNELIDYLQKAGIRFGADLNAYTGFDQTVYQLPLPTDDDELLESGFKILSDWASAITFDDTQIESERGVVIEEERQRGKNVNDRFNKKIIPVLLEGSKYADRIPIGKTEIIQNFDKDTLRAFYNKWYVPHLQGVLVVGDFDKEKIKTYINKYFSKLKSTSTFLKPKKYRIPDNIQPKIKIVTDSEFPYSVISVLYKHPSKTLKTSADLIDAIKKAAINSMFSARIQELIEKGDAPFLNASASYSSFQGGIGDLDAFSIQVVAKEASKIKLAIEGIMSEVNSMIKFGFKETEWERIKKSFLNSITNSYHEKDKISSKVFINQYLNHFLKGESIISMDYSYTFYSDNLELISVNDLNKMVKTWVSESNQIILLKGAEKDKEILPSELELKEWVNNSNNNIIDYVDDIIDEPLLDIENLNGNITSVKEQKQTKSTEIKLVNGVRVILKSTDFKNDEILFSGFSSGGVSLANKNDVASAKLADNIINSSGVGKFSATQLQKMLSGKTLGVTPYIGMYSEGIKGFSNNNDIETTLQLVHLYMTQPRVDSIVFKTLKNNYKVAIEGKSSNPISVFQDTINYVMKGKGAWAKDLDIVDLEKINLKDVEQFYRERFADASQFTFIFTGSFKKDSLIPLIVKYLGSLPSDEENEKYRDVGIKPLSGKIAKNVYKGLEDKATVVLSYHDVFNFSEKNALVLSALKATLENNLLERLREKESGVYSPSVNLSLVQIPRPYYSFSISFNCATNRVDDLIRATKEEIQNLKNKGLDEDDLLKFNNQKIRQHQLNLRKNSYWLNYFQSVVLYKKDINLITKFDERIDNLKIQEINKKAKKYLNPNNITQLVLYPEMLEELE</sequence>
<dbReference type="Pfam" id="PF05193">
    <property type="entry name" value="Peptidase_M16_C"/>
    <property type="match status" value="2"/>
</dbReference>
<accession>A0ABW2Z4H2</accession>
<dbReference type="InterPro" id="IPR007863">
    <property type="entry name" value="Peptidase_M16_C"/>
</dbReference>
<comment type="similarity">
    <text evidence="1">Belongs to the peptidase M16 family.</text>
</comment>
<evidence type="ECO:0000313" key="9">
    <source>
        <dbReference type="Proteomes" id="UP001597032"/>
    </source>
</evidence>
<protein>
    <submittedName>
        <fullName evidence="8">M16 family metallopeptidase</fullName>
    </submittedName>
</protein>
<evidence type="ECO:0000256" key="3">
    <source>
        <dbReference type="ARBA" id="ARBA00022801"/>
    </source>
</evidence>
<keyword evidence="2" id="KW-0645">Protease</keyword>
<evidence type="ECO:0000256" key="1">
    <source>
        <dbReference type="ARBA" id="ARBA00007261"/>
    </source>
</evidence>
<evidence type="ECO:0000256" key="5">
    <source>
        <dbReference type="ARBA" id="ARBA00023049"/>
    </source>
</evidence>
<keyword evidence="4" id="KW-0862">Zinc</keyword>
<dbReference type="PANTHER" id="PTHR43690:SF34">
    <property type="entry name" value="ZINC PROTEASE PQQL-LIKE"/>
    <property type="match status" value="1"/>
</dbReference>
<evidence type="ECO:0000256" key="2">
    <source>
        <dbReference type="ARBA" id="ARBA00022670"/>
    </source>
</evidence>